<dbReference type="RefSeq" id="WP_120383220.1">
    <property type="nucleotide sequence ID" value="NZ_RAXT01000005.1"/>
</dbReference>
<keyword evidence="1" id="KW-0472">Membrane</keyword>
<dbReference type="Gene3D" id="3.30.1330.60">
    <property type="entry name" value="OmpA-like domain"/>
    <property type="match status" value="1"/>
</dbReference>
<dbReference type="PROSITE" id="PS51123">
    <property type="entry name" value="OMPA_2"/>
    <property type="match status" value="1"/>
</dbReference>
<evidence type="ECO:0000313" key="3">
    <source>
        <dbReference type="EMBL" id="RKG39544.1"/>
    </source>
</evidence>
<dbReference type="InterPro" id="IPR006665">
    <property type="entry name" value="OmpA-like"/>
</dbReference>
<dbReference type="CDD" id="cd07185">
    <property type="entry name" value="OmpA_C-like"/>
    <property type="match status" value="1"/>
</dbReference>
<dbReference type="InterPro" id="IPR050330">
    <property type="entry name" value="Bact_OuterMem_StrucFunc"/>
</dbReference>
<name>A0A3A8FAU6_9GAMM</name>
<dbReference type="Pfam" id="PF00691">
    <property type="entry name" value="OmpA"/>
    <property type="match status" value="1"/>
</dbReference>
<organism evidence="3 4">
    <name type="scientific">Acinetobacter rongchengensis</name>
    <dbReference type="NCBI Taxonomy" id="2419601"/>
    <lineage>
        <taxon>Bacteria</taxon>
        <taxon>Pseudomonadati</taxon>
        <taxon>Pseudomonadota</taxon>
        <taxon>Gammaproteobacteria</taxon>
        <taxon>Moraxellales</taxon>
        <taxon>Moraxellaceae</taxon>
        <taxon>Acinetobacter</taxon>
    </lineage>
</organism>
<dbReference type="EMBL" id="RAXT01000005">
    <property type="protein sequence ID" value="RKG39544.1"/>
    <property type="molecule type" value="Genomic_DNA"/>
</dbReference>
<dbReference type="Proteomes" id="UP000280405">
    <property type="component" value="Unassembled WGS sequence"/>
</dbReference>
<keyword evidence="4" id="KW-1185">Reference proteome</keyword>
<dbReference type="PANTHER" id="PTHR30329:SF21">
    <property type="entry name" value="LIPOPROTEIN YIAD-RELATED"/>
    <property type="match status" value="1"/>
</dbReference>
<proteinExistence type="predicted"/>
<evidence type="ECO:0000313" key="4">
    <source>
        <dbReference type="Proteomes" id="UP000280405"/>
    </source>
</evidence>
<feature type="domain" description="OmpA-like" evidence="2">
    <location>
        <begin position="35"/>
        <end position="152"/>
    </location>
</feature>
<dbReference type="SUPFAM" id="SSF103088">
    <property type="entry name" value="OmpA-like"/>
    <property type="match status" value="1"/>
</dbReference>
<reference evidence="3 4" key="1">
    <citation type="submission" date="2018-09" db="EMBL/GenBank/DDBJ databases">
        <title>The draft genome of Acinetobacter spp. strains.</title>
        <authorList>
            <person name="Qin J."/>
            <person name="Feng Y."/>
            <person name="Zong Z."/>
        </authorList>
    </citation>
    <scope>NUCLEOTIDE SEQUENCE [LARGE SCALE GENOMIC DNA]</scope>
    <source>
        <strain evidence="3 4">WCHAc060115</strain>
    </source>
</reference>
<dbReference type="InterPro" id="IPR036737">
    <property type="entry name" value="OmpA-like_sf"/>
</dbReference>
<evidence type="ECO:0000259" key="2">
    <source>
        <dbReference type="PROSITE" id="PS51123"/>
    </source>
</evidence>
<dbReference type="OrthoDB" id="1149075at2"/>
<dbReference type="PANTHER" id="PTHR30329">
    <property type="entry name" value="STATOR ELEMENT OF FLAGELLAR MOTOR COMPLEX"/>
    <property type="match status" value="1"/>
</dbReference>
<comment type="caution">
    <text evidence="3">The sequence shown here is derived from an EMBL/GenBank/DDBJ whole genome shotgun (WGS) entry which is preliminary data.</text>
</comment>
<protein>
    <submittedName>
        <fullName evidence="3">OmpA family protein</fullName>
    </submittedName>
</protein>
<dbReference type="AlphaFoldDB" id="A0A3A8FAU6"/>
<sequence>MSQLLLGLIFLGSNGCHSIDNRGSTTNSIQVMYPKETLVLKKGLEIYFKNKSTEIDEQYQPTLLVASQLLKNNKNFVLQIDGHSDSTGSLAANNKVSTIRANVVKDFMVREYQVNPNQLIATGLGPVKPIANNSTADGRAKNRRVTVTLKIQ</sequence>
<accession>A0A3A8FAU6</accession>
<evidence type="ECO:0000256" key="1">
    <source>
        <dbReference type="PROSITE-ProRule" id="PRU00473"/>
    </source>
</evidence>
<dbReference type="GO" id="GO:0016020">
    <property type="term" value="C:membrane"/>
    <property type="evidence" value="ECO:0007669"/>
    <property type="project" value="UniProtKB-UniRule"/>
</dbReference>
<gene>
    <name evidence="3" type="ORF">D7V20_04390</name>
</gene>